<dbReference type="EMBL" id="GBXM01049825">
    <property type="protein sequence ID" value="JAH58752.1"/>
    <property type="molecule type" value="Transcribed_RNA"/>
</dbReference>
<protein>
    <submittedName>
        <fullName evidence="1">Uncharacterized protein</fullName>
    </submittedName>
</protein>
<name>A0A0E9TZ60_ANGAN</name>
<sequence>MPKTVNCMHYSRCSFQCC</sequence>
<dbReference type="AlphaFoldDB" id="A0A0E9TZ60"/>
<reference evidence="1" key="2">
    <citation type="journal article" date="2015" name="Fish Shellfish Immunol.">
        <title>Early steps in the European eel (Anguilla anguilla)-Vibrio vulnificus interaction in the gills: Role of the RtxA13 toxin.</title>
        <authorList>
            <person name="Callol A."/>
            <person name="Pajuelo D."/>
            <person name="Ebbesson L."/>
            <person name="Teles M."/>
            <person name="MacKenzie S."/>
            <person name="Amaro C."/>
        </authorList>
    </citation>
    <scope>NUCLEOTIDE SEQUENCE</scope>
</reference>
<reference evidence="1" key="1">
    <citation type="submission" date="2014-11" db="EMBL/GenBank/DDBJ databases">
        <authorList>
            <person name="Amaro Gonzalez C."/>
        </authorList>
    </citation>
    <scope>NUCLEOTIDE SEQUENCE</scope>
</reference>
<organism evidence="1">
    <name type="scientific">Anguilla anguilla</name>
    <name type="common">European freshwater eel</name>
    <name type="synonym">Muraena anguilla</name>
    <dbReference type="NCBI Taxonomy" id="7936"/>
    <lineage>
        <taxon>Eukaryota</taxon>
        <taxon>Metazoa</taxon>
        <taxon>Chordata</taxon>
        <taxon>Craniata</taxon>
        <taxon>Vertebrata</taxon>
        <taxon>Euteleostomi</taxon>
        <taxon>Actinopterygii</taxon>
        <taxon>Neopterygii</taxon>
        <taxon>Teleostei</taxon>
        <taxon>Anguilliformes</taxon>
        <taxon>Anguillidae</taxon>
        <taxon>Anguilla</taxon>
    </lineage>
</organism>
<proteinExistence type="predicted"/>
<evidence type="ECO:0000313" key="1">
    <source>
        <dbReference type="EMBL" id="JAH58752.1"/>
    </source>
</evidence>
<accession>A0A0E9TZ60</accession>